<gene>
    <name evidence="2" type="ORF">IV67_GL001196</name>
</gene>
<dbReference type="AlphaFoldDB" id="A0A0R2JFP0"/>
<name>A0A0R2JFP0_9LACO</name>
<dbReference type="InterPro" id="IPR013324">
    <property type="entry name" value="RNA_pol_sigma_r3/r4-like"/>
</dbReference>
<evidence type="ECO:0000313" key="3">
    <source>
        <dbReference type="Proteomes" id="UP000051673"/>
    </source>
</evidence>
<dbReference type="Proteomes" id="UP000051673">
    <property type="component" value="Unassembled WGS sequence"/>
</dbReference>
<keyword evidence="1" id="KW-1133">Transmembrane helix</keyword>
<evidence type="ECO:0000313" key="2">
    <source>
        <dbReference type="EMBL" id="KRN76145.1"/>
    </source>
</evidence>
<protein>
    <submittedName>
        <fullName evidence="2">Uncharacterized protein</fullName>
    </submittedName>
</protein>
<comment type="caution">
    <text evidence="2">The sequence shown here is derived from an EMBL/GenBank/DDBJ whole genome shotgun (WGS) entry which is preliminary data.</text>
</comment>
<dbReference type="SUPFAM" id="SSF88659">
    <property type="entry name" value="Sigma3 and sigma4 domains of RNA polymerase sigma factors"/>
    <property type="match status" value="1"/>
</dbReference>
<proteinExistence type="predicted"/>
<organism evidence="2 3">
    <name type="scientific">Weissella minor</name>
    <dbReference type="NCBI Taxonomy" id="1620"/>
    <lineage>
        <taxon>Bacteria</taxon>
        <taxon>Bacillati</taxon>
        <taxon>Bacillota</taxon>
        <taxon>Bacilli</taxon>
        <taxon>Lactobacillales</taxon>
        <taxon>Lactobacillaceae</taxon>
        <taxon>Weissella</taxon>
    </lineage>
</organism>
<keyword evidence="1" id="KW-0812">Transmembrane</keyword>
<reference evidence="2 3" key="1">
    <citation type="journal article" date="2015" name="Genome Announc.">
        <title>Expanding the biotechnology potential of lactobacilli through comparative genomics of 213 strains and associated genera.</title>
        <authorList>
            <person name="Sun Z."/>
            <person name="Harris H.M."/>
            <person name="McCann A."/>
            <person name="Guo C."/>
            <person name="Argimon S."/>
            <person name="Zhang W."/>
            <person name="Yang X."/>
            <person name="Jeffery I.B."/>
            <person name="Cooney J.C."/>
            <person name="Kagawa T.F."/>
            <person name="Liu W."/>
            <person name="Song Y."/>
            <person name="Salvetti E."/>
            <person name="Wrobel A."/>
            <person name="Rasinkangas P."/>
            <person name="Parkhill J."/>
            <person name="Rea M.C."/>
            <person name="O'Sullivan O."/>
            <person name="Ritari J."/>
            <person name="Douillard F.P."/>
            <person name="Paul Ross R."/>
            <person name="Yang R."/>
            <person name="Briner A.E."/>
            <person name="Felis G.E."/>
            <person name="de Vos W.M."/>
            <person name="Barrangou R."/>
            <person name="Klaenhammer T.R."/>
            <person name="Caufield P.W."/>
            <person name="Cui Y."/>
            <person name="Zhang H."/>
            <person name="O'Toole P.W."/>
        </authorList>
    </citation>
    <scope>NUCLEOTIDE SEQUENCE [LARGE SCALE GENOMIC DNA]</scope>
    <source>
        <strain evidence="2 3">DSM 20014</strain>
    </source>
</reference>
<keyword evidence="3" id="KW-1185">Reference proteome</keyword>
<dbReference type="STRING" id="1620.IV67_GL001196"/>
<sequence>MLENIKKQVQNISLFHKIVPGIMIFLGEIIMQMKECREFYLAAAMTGDEAALEWVLQAFNGLIWQEFQGQKMRPKPDDWYHECRLVMYRCLMKLPHQHWGVLTIYFQRALRHHVTSLWREEVQSKYGPMLSDDCLTYLPTDQAYGSNLEIEWHLLLEGAMAELSTLQYQLMTLRLQGYSIQECAVELDKSASWCYQQWRLIQHYFKSMKERPHAFN</sequence>
<keyword evidence="1" id="KW-0472">Membrane</keyword>
<accession>A0A0R2JFP0</accession>
<feature type="transmembrane region" description="Helical" evidence="1">
    <location>
        <begin position="12"/>
        <end position="31"/>
    </location>
</feature>
<dbReference type="EMBL" id="JQCD01000031">
    <property type="protein sequence ID" value="KRN76145.1"/>
    <property type="molecule type" value="Genomic_DNA"/>
</dbReference>
<dbReference type="PATRIC" id="fig|1620.3.peg.1210"/>
<evidence type="ECO:0000256" key="1">
    <source>
        <dbReference type="SAM" id="Phobius"/>
    </source>
</evidence>